<dbReference type="PROSITE" id="PS00455">
    <property type="entry name" value="AMP_BINDING"/>
    <property type="match status" value="1"/>
</dbReference>
<dbReference type="Gene3D" id="3.30.300.30">
    <property type="match status" value="1"/>
</dbReference>
<dbReference type="Gene3D" id="3.40.50.12780">
    <property type="entry name" value="N-terminal domain of ligase-like"/>
    <property type="match status" value="1"/>
</dbReference>
<dbReference type="InterPro" id="IPR000873">
    <property type="entry name" value="AMP-dep_synth/lig_dom"/>
</dbReference>
<accession>A0A6J6HV30</accession>
<dbReference type="NCBIfam" id="NF005801">
    <property type="entry name" value="PRK07656.1"/>
    <property type="match status" value="1"/>
</dbReference>
<feature type="domain" description="AMP-dependent synthetase/ligase" evidence="3">
    <location>
        <begin position="17"/>
        <end position="386"/>
    </location>
</feature>
<comment type="similarity">
    <text evidence="1">Belongs to the ATP-dependent AMP-binding enzyme family.</text>
</comment>
<name>A0A6J6HV30_9ZZZZ</name>
<dbReference type="Pfam" id="PF00501">
    <property type="entry name" value="AMP-binding"/>
    <property type="match status" value="1"/>
</dbReference>
<evidence type="ECO:0000256" key="2">
    <source>
        <dbReference type="ARBA" id="ARBA00022598"/>
    </source>
</evidence>
<evidence type="ECO:0000259" key="4">
    <source>
        <dbReference type="Pfam" id="PF13193"/>
    </source>
</evidence>
<proteinExistence type="inferred from homology"/>
<dbReference type="AlphaFoldDB" id="A0A6J6HV30"/>
<dbReference type="Pfam" id="PF13193">
    <property type="entry name" value="AMP-binding_C"/>
    <property type="match status" value="1"/>
</dbReference>
<evidence type="ECO:0000259" key="3">
    <source>
        <dbReference type="Pfam" id="PF00501"/>
    </source>
</evidence>
<dbReference type="PANTHER" id="PTHR43201">
    <property type="entry name" value="ACYL-COA SYNTHETASE"/>
    <property type="match status" value="1"/>
</dbReference>
<reference evidence="5" key="1">
    <citation type="submission" date="2020-05" db="EMBL/GenBank/DDBJ databases">
        <authorList>
            <person name="Chiriac C."/>
            <person name="Salcher M."/>
            <person name="Ghai R."/>
            <person name="Kavagutti S V."/>
        </authorList>
    </citation>
    <scope>NUCLEOTIDE SEQUENCE</scope>
</reference>
<dbReference type="EMBL" id="CAEZUP010000060">
    <property type="protein sequence ID" value="CAB4615365.1"/>
    <property type="molecule type" value="Genomic_DNA"/>
</dbReference>
<gene>
    <name evidence="5" type="ORF">UFOPK1835_01363</name>
</gene>
<dbReference type="PANTHER" id="PTHR43201:SF5">
    <property type="entry name" value="MEDIUM-CHAIN ACYL-COA LIGASE ACSF2, MITOCHONDRIAL"/>
    <property type="match status" value="1"/>
</dbReference>
<dbReference type="InterPro" id="IPR025110">
    <property type="entry name" value="AMP-bd_C"/>
</dbReference>
<protein>
    <submittedName>
        <fullName evidence="5">Unannotated protein</fullName>
    </submittedName>
</protein>
<dbReference type="SUPFAM" id="SSF56801">
    <property type="entry name" value="Acetyl-CoA synthetase-like"/>
    <property type="match status" value="1"/>
</dbReference>
<dbReference type="GO" id="GO:0031956">
    <property type="term" value="F:medium-chain fatty acid-CoA ligase activity"/>
    <property type="evidence" value="ECO:0007669"/>
    <property type="project" value="TreeGrafter"/>
</dbReference>
<dbReference type="InterPro" id="IPR045851">
    <property type="entry name" value="AMP-bd_C_sf"/>
</dbReference>
<dbReference type="InterPro" id="IPR042099">
    <property type="entry name" value="ANL_N_sf"/>
</dbReference>
<sequence>MRADETWGTIPRLVMASADRFPEVDALVDGDIRMTFPELRDAIVAAAKGHIAAGLQPGERVAIWAPNCAEWVIAGLGALCAGGVIVPLNTRYKGREAADIIRRSHATVLLCVNGFLGNDYVGMLAGEDLPELKHTVVIKGTVVDGTVSLDDYIAAGSDVDVTEVDRRVAAGDPDDLSDLVFTSGTTGSPKGVMVSHAQTLRVFEVWADVVGLVEGDRYLIVNPFFHTFGYKSGIIACFLKGATIIPEPVFDVPRVLTQIAAEKVTMLPGPPTLFLSILNDPTRDSYDLSSLRTAVTGAAAVPVEMILRMRSELTFKTIITAYGLTEATGTVTMCRPEDDPETISQTSGRAIPDTEVRIVDEENNELPVGDAGEIVCRGYNVMLGYLDNPEATAETIDADGWLHTGDVGVMDERGYVRITDRTKDMFIVGGFNAYPAEIENSLMGYEGIAQVAVVGVPDERMGEVGMAFVVAREGADIDLDALSTWAREQMANFKVPRHFRLVDALPTNASGKVVKVELRERGRIELAGN</sequence>
<feature type="domain" description="AMP-binding enzyme C-terminal" evidence="4">
    <location>
        <begin position="437"/>
        <end position="512"/>
    </location>
</feature>
<dbReference type="InterPro" id="IPR020845">
    <property type="entry name" value="AMP-binding_CS"/>
</dbReference>
<dbReference type="GO" id="GO:0006631">
    <property type="term" value="P:fatty acid metabolic process"/>
    <property type="evidence" value="ECO:0007669"/>
    <property type="project" value="TreeGrafter"/>
</dbReference>
<evidence type="ECO:0000313" key="5">
    <source>
        <dbReference type="EMBL" id="CAB4615365.1"/>
    </source>
</evidence>
<organism evidence="5">
    <name type="scientific">freshwater metagenome</name>
    <dbReference type="NCBI Taxonomy" id="449393"/>
    <lineage>
        <taxon>unclassified sequences</taxon>
        <taxon>metagenomes</taxon>
        <taxon>ecological metagenomes</taxon>
    </lineage>
</organism>
<evidence type="ECO:0000256" key="1">
    <source>
        <dbReference type="ARBA" id="ARBA00006432"/>
    </source>
</evidence>
<keyword evidence="2" id="KW-0436">Ligase</keyword>